<protein>
    <submittedName>
        <fullName evidence="2">Uncharacterized protein</fullName>
    </submittedName>
</protein>
<feature type="compositionally biased region" description="Basic residues" evidence="1">
    <location>
        <begin position="32"/>
        <end position="42"/>
    </location>
</feature>
<gene>
    <name evidence="2" type="ORF">AVDCRST_MAG03-772</name>
</gene>
<reference evidence="2" key="1">
    <citation type="submission" date="2020-02" db="EMBL/GenBank/DDBJ databases">
        <authorList>
            <person name="Meier V. D."/>
        </authorList>
    </citation>
    <scope>NUCLEOTIDE SEQUENCE</scope>
    <source>
        <strain evidence="2">AVDCRST_MAG03</strain>
    </source>
</reference>
<evidence type="ECO:0000313" key="2">
    <source>
        <dbReference type="EMBL" id="CAA9393558.1"/>
    </source>
</evidence>
<dbReference type="AlphaFoldDB" id="A0A6J4NRA4"/>
<evidence type="ECO:0000256" key="1">
    <source>
        <dbReference type="SAM" id="MobiDB-lite"/>
    </source>
</evidence>
<dbReference type="EMBL" id="CADCUT010000048">
    <property type="protein sequence ID" value="CAA9393558.1"/>
    <property type="molecule type" value="Genomic_DNA"/>
</dbReference>
<feature type="region of interest" description="Disordered" evidence="1">
    <location>
        <begin position="21"/>
        <end position="42"/>
    </location>
</feature>
<organism evidence="2">
    <name type="scientific">uncultured Rubrobacteraceae bacterium</name>
    <dbReference type="NCBI Taxonomy" id="349277"/>
    <lineage>
        <taxon>Bacteria</taxon>
        <taxon>Bacillati</taxon>
        <taxon>Actinomycetota</taxon>
        <taxon>Rubrobacteria</taxon>
        <taxon>Rubrobacterales</taxon>
        <taxon>Rubrobacteraceae</taxon>
        <taxon>environmental samples</taxon>
    </lineage>
</organism>
<sequence length="42" mass="4707">WRSMSGTGWATRATCAWSRVARRARATSATRSMRRSGRPPGR</sequence>
<feature type="non-terminal residue" evidence="2">
    <location>
        <position position="42"/>
    </location>
</feature>
<proteinExistence type="predicted"/>
<feature type="non-terminal residue" evidence="2">
    <location>
        <position position="1"/>
    </location>
</feature>
<name>A0A6J4NRA4_9ACTN</name>
<accession>A0A6J4NRA4</accession>